<dbReference type="AlphaFoldDB" id="A0A1J6HXP0"/>
<keyword evidence="2" id="KW-1185">Reference proteome</keyword>
<dbReference type="SMR" id="A0A1J6HXP0"/>
<dbReference type="Proteomes" id="UP000187609">
    <property type="component" value="Unassembled WGS sequence"/>
</dbReference>
<dbReference type="Gramene" id="OIS97620">
    <property type="protein sequence ID" value="OIS97620"/>
    <property type="gene ID" value="A4A49_30600"/>
</dbReference>
<dbReference type="EMBL" id="MJEQ01037192">
    <property type="protein sequence ID" value="OIS97620.1"/>
    <property type="molecule type" value="Genomic_DNA"/>
</dbReference>
<reference evidence="1" key="1">
    <citation type="submission" date="2016-11" db="EMBL/GenBank/DDBJ databases">
        <title>The genome of Nicotiana attenuata.</title>
        <authorList>
            <person name="Xu S."/>
            <person name="Brockmoeller T."/>
            <person name="Gaquerel E."/>
            <person name="Navarro A."/>
            <person name="Kuhl H."/>
            <person name="Gase K."/>
            <person name="Ling Z."/>
            <person name="Zhou W."/>
            <person name="Kreitzer C."/>
            <person name="Stanke M."/>
            <person name="Tang H."/>
            <person name="Lyons E."/>
            <person name="Pandey P."/>
            <person name="Pandey S.P."/>
            <person name="Timmermann B."/>
            <person name="Baldwin I.T."/>
        </authorList>
    </citation>
    <scope>NUCLEOTIDE SEQUENCE [LARGE SCALE GENOMIC DNA]</scope>
    <source>
        <strain evidence="1">UT</strain>
    </source>
</reference>
<organism evidence="1 2">
    <name type="scientific">Nicotiana attenuata</name>
    <name type="common">Coyote tobacco</name>
    <dbReference type="NCBI Taxonomy" id="49451"/>
    <lineage>
        <taxon>Eukaryota</taxon>
        <taxon>Viridiplantae</taxon>
        <taxon>Streptophyta</taxon>
        <taxon>Embryophyta</taxon>
        <taxon>Tracheophyta</taxon>
        <taxon>Spermatophyta</taxon>
        <taxon>Magnoliopsida</taxon>
        <taxon>eudicotyledons</taxon>
        <taxon>Gunneridae</taxon>
        <taxon>Pentapetalae</taxon>
        <taxon>asterids</taxon>
        <taxon>lamiids</taxon>
        <taxon>Solanales</taxon>
        <taxon>Solanaceae</taxon>
        <taxon>Nicotianoideae</taxon>
        <taxon>Nicotianeae</taxon>
        <taxon>Nicotiana</taxon>
    </lineage>
</organism>
<evidence type="ECO:0000313" key="2">
    <source>
        <dbReference type="Proteomes" id="UP000187609"/>
    </source>
</evidence>
<comment type="caution">
    <text evidence="1">The sequence shown here is derived from an EMBL/GenBank/DDBJ whole genome shotgun (WGS) entry which is preliminary data.</text>
</comment>
<sequence>MGYILKFVKLNLWDPYMGFEKKAEILKRKTEQLISRRKDIMDAVKDAELHSSKKRKAEVDNWKKDVENLENILGIYKGRMTCDSIQRITFRHCGNPKRLPFTLPLINGQPSAPPALEEIKMIRKEWESLEWDHPQFNNVLLLFVKH</sequence>
<accession>A0A1J6HXP0</accession>
<proteinExistence type="predicted"/>
<name>A0A1J6HXP0_NICAT</name>
<evidence type="ECO:0000313" key="1">
    <source>
        <dbReference type="EMBL" id="OIS97620.1"/>
    </source>
</evidence>
<gene>
    <name evidence="1" type="ORF">A4A49_30600</name>
</gene>
<protein>
    <submittedName>
        <fullName evidence="1">Uncharacterized protein</fullName>
    </submittedName>
</protein>